<evidence type="ECO:0000313" key="2">
    <source>
        <dbReference type="EMBL" id="EEF31193.1"/>
    </source>
</evidence>
<evidence type="ECO:0000256" key="1">
    <source>
        <dbReference type="SAM" id="MobiDB-lite"/>
    </source>
</evidence>
<dbReference type="Proteomes" id="UP000008311">
    <property type="component" value="Unassembled WGS sequence"/>
</dbReference>
<proteinExistence type="predicted"/>
<dbReference type="InParanoid" id="B9SYV9"/>
<protein>
    <submittedName>
        <fullName evidence="2">Uncharacterized protein</fullName>
    </submittedName>
</protein>
<dbReference type="EMBL" id="EQ974260">
    <property type="protein sequence ID" value="EEF31193.1"/>
    <property type="molecule type" value="Genomic_DNA"/>
</dbReference>
<sequence length="83" mass="9255">MRGELQIKMQAKEFAELYVFCKNPEIPEGEKCKAQIFAVSPPSSLFQAKGKDRGRGKEGEGRGEEGITLPSLGFRIANIIWLQ</sequence>
<reference evidence="3" key="1">
    <citation type="journal article" date="2010" name="Nat. Biotechnol.">
        <title>Draft genome sequence of the oilseed species Ricinus communis.</title>
        <authorList>
            <person name="Chan A.P."/>
            <person name="Crabtree J."/>
            <person name="Zhao Q."/>
            <person name="Lorenzi H."/>
            <person name="Orvis J."/>
            <person name="Puiu D."/>
            <person name="Melake-Berhan A."/>
            <person name="Jones K.M."/>
            <person name="Redman J."/>
            <person name="Chen G."/>
            <person name="Cahoon E.B."/>
            <person name="Gedil M."/>
            <person name="Stanke M."/>
            <person name="Haas B.J."/>
            <person name="Wortman J.R."/>
            <person name="Fraser-Liggett C.M."/>
            <person name="Ravel J."/>
            <person name="Rabinowicz P.D."/>
        </authorList>
    </citation>
    <scope>NUCLEOTIDE SEQUENCE [LARGE SCALE GENOMIC DNA]</scope>
    <source>
        <strain evidence="3">cv. Hale</strain>
    </source>
</reference>
<dbReference type="AlphaFoldDB" id="B9SYV9"/>
<feature type="compositionally biased region" description="Basic and acidic residues" evidence="1">
    <location>
        <begin position="49"/>
        <end position="65"/>
    </location>
</feature>
<feature type="region of interest" description="Disordered" evidence="1">
    <location>
        <begin position="44"/>
        <end position="66"/>
    </location>
</feature>
<organism evidence="2 3">
    <name type="scientific">Ricinus communis</name>
    <name type="common">Castor bean</name>
    <dbReference type="NCBI Taxonomy" id="3988"/>
    <lineage>
        <taxon>Eukaryota</taxon>
        <taxon>Viridiplantae</taxon>
        <taxon>Streptophyta</taxon>
        <taxon>Embryophyta</taxon>
        <taxon>Tracheophyta</taxon>
        <taxon>Spermatophyta</taxon>
        <taxon>Magnoliopsida</taxon>
        <taxon>eudicotyledons</taxon>
        <taxon>Gunneridae</taxon>
        <taxon>Pentapetalae</taxon>
        <taxon>rosids</taxon>
        <taxon>fabids</taxon>
        <taxon>Malpighiales</taxon>
        <taxon>Euphorbiaceae</taxon>
        <taxon>Acalyphoideae</taxon>
        <taxon>Acalypheae</taxon>
        <taxon>Ricinus</taxon>
    </lineage>
</organism>
<accession>B9SYV9</accession>
<evidence type="ECO:0000313" key="3">
    <source>
        <dbReference type="Proteomes" id="UP000008311"/>
    </source>
</evidence>
<gene>
    <name evidence="2" type="ORF">RCOM_0012630</name>
</gene>
<name>B9SYV9_RICCO</name>
<keyword evidence="3" id="KW-1185">Reference proteome</keyword>